<proteinExistence type="predicted"/>
<evidence type="ECO:0008006" key="3">
    <source>
        <dbReference type="Google" id="ProtNLM"/>
    </source>
</evidence>
<dbReference type="AlphaFoldDB" id="A0A934NIR3"/>
<keyword evidence="2" id="KW-1185">Reference proteome</keyword>
<gene>
    <name evidence="1" type="ORF">JEM65_06900</name>
</gene>
<dbReference type="Proteomes" id="UP000662373">
    <property type="component" value="Unassembled WGS sequence"/>
</dbReference>
<accession>A0A934NIR3</accession>
<name>A0A934NIR3_9FLAO</name>
<sequence length="122" mass="14175">MIDHLKFDFCDIEIYVGYVIVTINEGVTVLPKHNIVLINVVDTYFRNKEFVYITHRVNSYAVDPSTYFKTSKIKNLRAFVVVSKDFKAKANAEVEMLFFSKPFKIFDDLEEATQWAEATIHA</sequence>
<comment type="caution">
    <text evidence="1">The sequence shown here is derived from an EMBL/GenBank/DDBJ whole genome shotgun (WGS) entry which is preliminary data.</text>
</comment>
<dbReference type="RefSeq" id="WP_199598221.1">
    <property type="nucleotide sequence ID" value="NZ_JAEHJZ010000011.1"/>
</dbReference>
<evidence type="ECO:0000313" key="1">
    <source>
        <dbReference type="EMBL" id="MBJ7880379.1"/>
    </source>
</evidence>
<reference evidence="1 2" key="1">
    <citation type="submission" date="2020-09" db="EMBL/GenBank/DDBJ databases">
        <title>Draft genome of Gelidibacter salicanalis PAMC21136.</title>
        <authorList>
            <person name="Park H."/>
        </authorList>
    </citation>
    <scope>NUCLEOTIDE SEQUENCE [LARGE SCALE GENOMIC DNA]</scope>
    <source>
        <strain evidence="1 2">PAMC21136</strain>
    </source>
</reference>
<dbReference type="EMBL" id="JAEHJZ010000011">
    <property type="protein sequence ID" value="MBJ7880379.1"/>
    <property type="molecule type" value="Genomic_DNA"/>
</dbReference>
<evidence type="ECO:0000313" key="2">
    <source>
        <dbReference type="Proteomes" id="UP000662373"/>
    </source>
</evidence>
<protein>
    <recommendedName>
        <fullName evidence="3">STAS/SEC14 domain-containing protein</fullName>
    </recommendedName>
</protein>
<organism evidence="1 2">
    <name type="scientific">Gelidibacter salicanalis</name>
    <dbReference type="NCBI Taxonomy" id="291193"/>
    <lineage>
        <taxon>Bacteria</taxon>
        <taxon>Pseudomonadati</taxon>
        <taxon>Bacteroidota</taxon>
        <taxon>Flavobacteriia</taxon>
        <taxon>Flavobacteriales</taxon>
        <taxon>Flavobacteriaceae</taxon>
        <taxon>Gelidibacter</taxon>
    </lineage>
</organism>